<sequence length="119" mass="14158">MGYTLFRFIVPFNPYFSSFYPSFPSYLSFPFCPSFPSFLSFPSSIFSLSFPSFLHHHLLIFSSLRIPFPWFLPLLQLVYLCYKVPWLLEWLIHSSKLAYQCCRILIFAQLVSLVRNQKH</sequence>
<dbReference type="EMBL" id="FN393080">
    <property type="protein sequence ID" value="CAY81430.1"/>
    <property type="molecule type" value="Genomic_DNA"/>
</dbReference>
<protein>
    <submittedName>
        <fullName evidence="1">EC1118_1L7_0408p</fullName>
    </submittedName>
</protein>
<accession>C8ZDG4</accession>
<organism evidence="1">
    <name type="scientific">Saccharomyces cerevisiae (strain Lalvin EC1118 / Prise de mousse)</name>
    <name type="common">Baker's yeast</name>
    <dbReference type="NCBI Taxonomy" id="643680"/>
    <lineage>
        <taxon>Eukaryota</taxon>
        <taxon>Fungi</taxon>
        <taxon>Dikarya</taxon>
        <taxon>Ascomycota</taxon>
        <taxon>Saccharomycotina</taxon>
        <taxon>Saccharomycetes</taxon>
        <taxon>Saccharomycetales</taxon>
        <taxon>Saccharomycetaceae</taxon>
        <taxon>Saccharomyces</taxon>
    </lineage>
</organism>
<dbReference type="HOGENOM" id="CLU_2063328_0_0_1"/>
<evidence type="ECO:0000313" key="1">
    <source>
        <dbReference type="EMBL" id="CAY81430.1"/>
    </source>
</evidence>
<dbReference type="AlphaFoldDB" id="C8ZDG4"/>
<reference evidence="1" key="1">
    <citation type="journal article" date="2009" name="Proc. Natl. Acad. Sci. U.S.A.">
        <title>Eukaryote-to-eukaryote gene transfer events revealed by the genome sequence of the wine yeast Saccharomyces cerevisiae EC1118.</title>
        <authorList>
            <person name="Novo M."/>
            <person name="Bigey F."/>
            <person name="Beyne E."/>
            <person name="Galeote V."/>
            <person name="Gavory F."/>
            <person name="Mallet S."/>
            <person name="Cambot B."/>
            <person name="Legras J.L."/>
            <person name="Wincker P."/>
            <person name="Casaregola S."/>
            <person name="Dequin S."/>
        </authorList>
    </citation>
    <scope>NUCLEOTIDE SEQUENCE [LARGE SCALE GENOMIC DNA]</scope>
    <source>
        <strain evidence="1">Lalvin EC1118</strain>
        <strain>Lalvin EC1118 / Prise de mousse</strain>
    </source>
</reference>
<gene>
    <name evidence="1" type="ORF">EC1118_1L7_0408g</name>
</gene>
<proteinExistence type="predicted"/>
<name>C8ZDG4_YEAS8</name>